<gene>
    <name evidence="1" type="ORF">OVN521_LOCUS38473</name>
</gene>
<dbReference type="AlphaFoldDB" id="A0A820T7T3"/>
<dbReference type="SUPFAM" id="SSF53098">
    <property type="entry name" value="Ribonuclease H-like"/>
    <property type="match status" value="1"/>
</dbReference>
<evidence type="ECO:0000313" key="2">
    <source>
        <dbReference type="Proteomes" id="UP000663866"/>
    </source>
</evidence>
<accession>A0A820T7T3</accession>
<proteinExistence type="predicted"/>
<evidence type="ECO:0000313" key="1">
    <source>
        <dbReference type="EMBL" id="CAF4461505.1"/>
    </source>
</evidence>
<dbReference type="InterPro" id="IPR012337">
    <property type="entry name" value="RNaseH-like_sf"/>
</dbReference>
<keyword evidence="2" id="KW-1185">Reference proteome</keyword>
<comment type="caution">
    <text evidence="1">The sequence shown here is derived from an EMBL/GenBank/DDBJ whole genome shotgun (WGS) entry which is preliminary data.</text>
</comment>
<dbReference type="Proteomes" id="UP000663866">
    <property type="component" value="Unassembled WGS sequence"/>
</dbReference>
<protein>
    <submittedName>
        <fullName evidence="1">Uncharacterized protein</fullName>
    </submittedName>
</protein>
<organism evidence="1 2">
    <name type="scientific">Rotaria magnacalcarata</name>
    <dbReference type="NCBI Taxonomy" id="392030"/>
    <lineage>
        <taxon>Eukaryota</taxon>
        <taxon>Metazoa</taxon>
        <taxon>Spiralia</taxon>
        <taxon>Gnathifera</taxon>
        <taxon>Rotifera</taxon>
        <taxon>Eurotatoria</taxon>
        <taxon>Bdelloidea</taxon>
        <taxon>Philodinida</taxon>
        <taxon>Philodinidae</taxon>
        <taxon>Rotaria</taxon>
    </lineage>
</organism>
<name>A0A820T7T3_9BILA</name>
<dbReference type="EMBL" id="CAJOBG010047708">
    <property type="protein sequence ID" value="CAF4461505.1"/>
    <property type="molecule type" value="Genomic_DNA"/>
</dbReference>
<reference evidence="1" key="1">
    <citation type="submission" date="2021-02" db="EMBL/GenBank/DDBJ databases">
        <authorList>
            <person name="Nowell W R."/>
        </authorList>
    </citation>
    <scope>NUCLEOTIDE SEQUENCE</scope>
</reference>
<sequence>MDTVMFLNNVQLTYVGVKRGLIDFLEDSREAALDIFKNIIKVIDDLQLNIYNLTSIGAVLKDRLPHILKGNCYAHVLHNGVKHAHDVLLQHINIRWLSLLPSIERLIETYEPLKLYFLNDQTKTKKLSAAADNTQPLRSFFNNPDGLCTLNFLENVLGDIQQAELNLQRTWTTAADLYRIITNLMKKLEQRLNDKYFGSKTC</sequence>